<name>A0ACC2RMA4_9FUNG</name>
<gene>
    <name evidence="1" type="primary">RPN5_3</name>
    <name evidence="1" type="ORF">DSO57_1007016</name>
</gene>
<protein>
    <submittedName>
        <fullName evidence="1">Proteasome regulatory particle subunit</fullName>
    </submittedName>
</protein>
<dbReference type="EMBL" id="QTSX02007120">
    <property type="protein sequence ID" value="KAJ9051173.1"/>
    <property type="molecule type" value="Genomic_DNA"/>
</dbReference>
<sequence>MSSGKLEKMEKDFSSEVDALLAQIEQSIKAGQITEALEALLSMEKQTRSAADLASTTRILVHAVIVCYTAKDWKRLNETVVLLSKKHGQLKQAVTKMVQQAMEYLDCTPDQETMLALLDTLRTVTEGKIYLEVERAHLTRRLSKVKEDEGKISEAADILQELQVETFGSMEKREKTEFILEQMRLCLLNKDYIRTLIISRKINPSFFKIPENEDLKLRFYNLMVDHALHENEYLNICKYYREIYSTKAVESDETDRKTVLEKILIFIILAPYDHEQSDLLHRIMEDKHLSSCELYHQLAKTFTQHEIMRWPMIETHYGPQLVNTDIFKTGTQDGLKRWEALHSRVIEHNIRVIAKYYTRITISRLTELLDLSSESTEEFLSNLVVSKTVFARIDRPSGVVSFVPPRDSPTVLTEWTHDVNKLLGLIEQTTHLIAKEEMVHKIAQAM</sequence>
<evidence type="ECO:0000313" key="2">
    <source>
        <dbReference type="Proteomes" id="UP001165960"/>
    </source>
</evidence>
<dbReference type="Proteomes" id="UP001165960">
    <property type="component" value="Unassembled WGS sequence"/>
</dbReference>
<organism evidence="1 2">
    <name type="scientific">Entomophthora muscae</name>
    <dbReference type="NCBI Taxonomy" id="34485"/>
    <lineage>
        <taxon>Eukaryota</taxon>
        <taxon>Fungi</taxon>
        <taxon>Fungi incertae sedis</taxon>
        <taxon>Zoopagomycota</taxon>
        <taxon>Entomophthoromycotina</taxon>
        <taxon>Entomophthoromycetes</taxon>
        <taxon>Entomophthorales</taxon>
        <taxon>Entomophthoraceae</taxon>
        <taxon>Entomophthora</taxon>
    </lineage>
</organism>
<keyword evidence="1" id="KW-0647">Proteasome</keyword>
<proteinExistence type="predicted"/>
<reference evidence="1" key="1">
    <citation type="submission" date="2022-04" db="EMBL/GenBank/DDBJ databases">
        <title>Genome of the entomopathogenic fungus Entomophthora muscae.</title>
        <authorList>
            <person name="Elya C."/>
            <person name="Lovett B.R."/>
            <person name="Lee E."/>
            <person name="Macias A.M."/>
            <person name="Hajek A.E."/>
            <person name="De Bivort B.L."/>
            <person name="Kasson M.T."/>
            <person name="De Fine Licht H.H."/>
            <person name="Stajich J.E."/>
        </authorList>
    </citation>
    <scope>NUCLEOTIDE SEQUENCE</scope>
    <source>
        <strain evidence="1">Berkeley</strain>
    </source>
</reference>
<keyword evidence="2" id="KW-1185">Reference proteome</keyword>
<accession>A0ACC2RMA4</accession>
<evidence type="ECO:0000313" key="1">
    <source>
        <dbReference type="EMBL" id="KAJ9051173.1"/>
    </source>
</evidence>
<comment type="caution">
    <text evidence="1">The sequence shown here is derived from an EMBL/GenBank/DDBJ whole genome shotgun (WGS) entry which is preliminary data.</text>
</comment>